<evidence type="ECO:0000313" key="1">
    <source>
        <dbReference type="EMBL" id="MCG2462666.1"/>
    </source>
</evidence>
<accession>A0AAE3EZU1</accession>
<organism evidence="1 2">
    <name type="scientific">Cerina litoralis</name>
    <dbReference type="NCBI Taxonomy" id="2874477"/>
    <lineage>
        <taxon>Bacteria</taxon>
        <taxon>Pseudomonadati</taxon>
        <taxon>Bacteroidota</taxon>
        <taxon>Flavobacteriia</taxon>
        <taxon>Flavobacteriales</taxon>
        <taxon>Flavobacteriaceae</taxon>
        <taxon>Cerina</taxon>
    </lineage>
</organism>
<gene>
    <name evidence="1" type="ORF">K8352_18030</name>
</gene>
<keyword evidence="2" id="KW-1185">Reference proteome</keyword>
<dbReference type="EMBL" id="JAIRBC010000040">
    <property type="protein sequence ID" value="MCG2462666.1"/>
    <property type="molecule type" value="Genomic_DNA"/>
</dbReference>
<evidence type="ECO:0000313" key="2">
    <source>
        <dbReference type="Proteomes" id="UP001200642"/>
    </source>
</evidence>
<dbReference type="Proteomes" id="UP001200642">
    <property type="component" value="Unassembled WGS sequence"/>
</dbReference>
<name>A0AAE3EZU1_9FLAO</name>
<sequence length="195" mass="22905">MEKGVMQRVGRGIYKLGQQKEFVPLLSEDHKAIYGILKEKFPYLDVCIWSTKWLVPWMLHIPFIHETIIEVEKGAEESVFYFLSSERENVFLNPKKDILDKYTKDSKERIIIKNLITGSPLQNMDDIQIPALEKILVDLLVDIELLSAYQGRDLESIFENAFRYITINRDKLLRYAGRRGKKESVEEKIKEILQQ</sequence>
<comment type="caution">
    <text evidence="1">The sequence shown here is derived from an EMBL/GenBank/DDBJ whole genome shotgun (WGS) entry which is preliminary data.</text>
</comment>
<reference evidence="1" key="1">
    <citation type="submission" date="2023-02" db="EMBL/GenBank/DDBJ databases">
        <title>Genome of Flavobacteriaceae gen. nov. sp. strain F89.</title>
        <authorList>
            <person name="Wang Y."/>
        </authorList>
    </citation>
    <scope>NUCLEOTIDE SEQUENCE</scope>
    <source>
        <strain evidence="1">F89</strain>
    </source>
</reference>
<protein>
    <submittedName>
        <fullName evidence="1">Uncharacterized protein</fullName>
    </submittedName>
</protein>
<dbReference type="InterPro" id="IPR046484">
    <property type="entry name" value="DUF6577"/>
</dbReference>
<proteinExistence type="predicted"/>
<dbReference type="AlphaFoldDB" id="A0AAE3EZU1"/>
<dbReference type="Pfam" id="PF20217">
    <property type="entry name" value="DUF6577"/>
    <property type="match status" value="1"/>
</dbReference>